<feature type="chain" id="PRO_5008004573" evidence="1">
    <location>
        <begin position="35"/>
        <end position="252"/>
    </location>
</feature>
<keyword evidence="1" id="KW-0732">Signal</keyword>
<reference evidence="2 3" key="1">
    <citation type="submission" date="2016-04" db="EMBL/GenBank/DDBJ databases">
        <title>Complete Genome Sequence of Halotalea alkalilenta IHB B 13600.</title>
        <authorList>
            <person name="Swarnkar M.K."/>
            <person name="Sharma A."/>
            <person name="Kaushal K."/>
            <person name="Soni R."/>
            <person name="Rana S."/>
            <person name="Singh A.K."/>
            <person name="Gulati A."/>
        </authorList>
    </citation>
    <scope>NUCLEOTIDE SEQUENCE [LARGE SCALE GENOMIC DNA]</scope>
    <source>
        <strain evidence="2 3">IHB B 13600</strain>
    </source>
</reference>
<dbReference type="EMBL" id="CP015243">
    <property type="protein sequence ID" value="ANF56851.1"/>
    <property type="molecule type" value="Genomic_DNA"/>
</dbReference>
<gene>
    <name evidence="2" type="ORF">A5892_04690</name>
</gene>
<dbReference type="Proteomes" id="UP000077875">
    <property type="component" value="Chromosome"/>
</dbReference>
<dbReference type="AlphaFoldDB" id="A0A172YC69"/>
<dbReference type="InterPro" id="IPR006311">
    <property type="entry name" value="TAT_signal"/>
</dbReference>
<organism evidence="2 3">
    <name type="scientific">Halotalea alkalilenta</name>
    <dbReference type="NCBI Taxonomy" id="376489"/>
    <lineage>
        <taxon>Bacteria</taxon>
        <taxon>Pseudomonadati</taxon>
        <taxon>Pseudomonadota</taxon>
        <taxon>Gammaproteobacteria</taxon>
        <taxon>Oceanospirillales</taxon>
        <taxon>Halomonadaceae</taxon>
        <taxon>Halotalea</taxon>
    </lineage>
</organism>
<dbReference type="InterPro" id="IPR027056">
    <property type="entry name" value="Gluconate_2DH_su3"/>
</dbReference>
<dbReference type="Pfam" id="PF13618">
    <property type="entry name" value="Gluconate_2-dh3"/>
    <property type="match status" value="1"/>
</dbReference>
<evidence type="ECO:0000256" key="1">
    <source>
        <dbReference type="SAM" id="SignalP"/>
    </source>
</evidence>
<sequence>MSEKSTPMRGVTRRQVLTSGAAAAVLTASGRASAVTIDGTPQWRPFDHNAADAVDPAEDWQFFTAEEAATVEAITERLIPADELSISGREAGCAIFIDRQLAGFFGTSERLYMQGPFAHGTPEQGDQSALTPRERYRVGIAALDDYCATRHQTRFAELAGDAQDEILSGLERGEIPLEGIEAQEFFSLIHQNTMEGFFADPVYGGNRDMVSWRMLGFPGARYDYRDYVEKHNQKLDFEPLSIAGRSGWRTQG</sequence>
<dbReference type="PROSITE" id="PS51318">
    <property type="entry name" value="TAT"/>
    <property type="match status" value="1"/>
</dbReference>
<dbReference type="KEGG" id="haa:A5892_04690"/>
<dbReference type="STRING" id="376489.A5892_04690"/>
<name>A0A172YC69_9GAMM</name>
<proteinExistence type="predicted"/>
<evidence type="ECO:0000313" key="3">
    <source>
        <dbReference type="Proteomes" id="UP000077875"/>
    </source>
</evidence>
<dbReference type="RefSeq" id="WP_064121816.1">
    <property type="nucleotide sequence ID" value="NZ_CP015243.1"/>
</dbReference>
<accession>A0A172YC69</accession>
<evidence type="ECO:0000313" key="2">
    <source>
        <dbReference type="EMBL" id="ANF56851.1"/>
    </source>
</evidence>
<protein>
    <submittedName>
        <fullName evidence="2">Gluconate 2-dehydrogenase</fullName>
    </submittedName>
</protein>
<keyword evidence="3" id="KW-1185">Reference proteome</keyword>
<feature type="signal peptide" evidence="1">
    <location>
        <begin position="1"/>
        <end position="34"/>
    </location>
</feature>